<protein>
    <submittedName>
        <fullName evidence="4">Uncharacterized protein</fullName>
    </submittedName>
</protein>
<keyword evidence="5" id="KW-1185">Reference proteome</keyword>
<gene>
    <name evidence="4" type="ORF">DFH07DRAFT_852129</name>
    <name evidence="3" type="ORF">DFH07DRAFT_852278</name>
</gene>
<dbReference type="EMBL" id="JARJLG010000215">
    <property type="protein sequence ID" value="KAJ7727004.1"/>
    <property type="molecule type" value="Genomic_DNA"/>
</dbReference>
<dbReference type="AlphaFoldDB" id="A0AAD7MR28"/>
<dbReference type="EMBL" id="JARJLG010000214">
    <property type="protein sequence ID" value="KAJ7727142.1"/>
    <property type="molecule type" value="Genomic_DNA"/>
</dbReference>
<evidence type="ECO:0000256" key="2">
    <source>
        <dbReference type="SAM" id="MobiDB-lite"/>
    </source>
</evidence>
<evidence type="ECO:0000313" key="3">
    <source>
        <dbReference type="EMBL" id="KAJ7727004.1"/>
    </source>
</evidence>
<comment type="caution">
    <text evidence="4">The sequence shown here is derived from an EMBL/GenBank/DDBJ whole genome shotgun (WGS) entry which is preliminary data.</text>
</comment>
<feature type="region of interest" description="Disordered" evidence="2">
    <location>
        <begin position="118"/>
        <end position="160"/>
    </location>
</feature>
<dbReference type="PANTHER" id="PTHR45615:SF80">
    <property type="entry name" value="GRIP DOMAIN-CONTAINING PROTEIN"/>
    <property type="match status" value="1"/>
</dbReference>
<dbReference type="PANTHER" id="PTHR45615">
    <property type="entry name" value="MYOSIN HEAVY CHAIN, NON-MUSCLE"/>
    <property type="match status" value="1"/>
</dbReference>
<dbReference type="SUPFAM" id="SSF57997">
    <property type="entry name" value="Tropomyosin"/>
    <property type="match status" value="1"/>
</dbReference>
<name>A0AAD7MR28_9AGAR</name>
<proteinExistence type="predicted"/>
<keyword evidence="1" id="KW-0175">Coiled coil</keyword>
<dbReference type="Proteomes" id="UP001215280">
    <property type="component" value="Unassembled WGS sequence"/>
</dbReference>
<feature type="region of interest" description="Disordered" evidence="2">
    <location>
        <begin position="258"/>
        <end position="278"/>
    </location>
</feature>
<organism evidence="4 5">
    <name type="scientific">Mycena maculata</name>
    <dbReference type="NCBI Taxonomy" id="230809"/>
    <lineage>
        <taxon>Eukaryota</taxon>
        <taxon>Fungi</taxon>
        <taxon>Dikarya</taxon>
        <taxon>Basidiomycota</taxon>
        <taxon>Agaricomycotina</taxon>
        <taxon>Agaricomycetes</taxon>
        <taxon>Agaricomycetidae</taxon>
        <taxon>Agaricales</taxon>
        <taxon>Marasmiineae</taxon>
        <taxon>Mycenaceae</taxon>
        <taxon>Mycena</taxon>
    </lineage>
</organism>
<evidence type="ECO:0000313" key="5">
    <source>
        <dbReference type="Proteomes" id="UP001215280"/>
    </source>
</evidence>
<accession>A0AAD7MR28</accession>
<feature type="region of interest" description="Disordered" evidence="2">
    <location>
        <begin position="875"/>
        <end position="898"/>
    </location>
</feature>
<feature type="coiled-coil region" evidence="1">
    <location>
        <begin position="203"/>
        <end position="237"/>
    </location>
</feature>
<evidence type="ECO:0000256" key="1">
    <source>
        <dbReference type="SAM" id="Coils"/>
    </source>
</evidence>
<evidence type="ECO:0000313" key="4">
    <source>
        <dbReference type="EMBL" id="KAJ7727142.1"/>
    </source>
</evidence>
<feature type="compositionally biased region" description="Acidic residues" evidence="2">
    <location>
        <begin position="134"/>
        <end position="146"/>
    </location>
</feature>
<sequence>MVSSKNKKATKYTYAERVLGSFSLIQREHRKHAIHLASLRAQVQKIANSRRDKLGPHWKNWVNKAVHRLEEDGILAPSEPAGTLVLTPNGKKAISAARRSLALSPDQEDLLWKQVTHQASDQAVKRARPRDLSSDDEEDFDDDEPEYVPPKSRKRARKSLYPGQAADPAFKLTKAELVAELTNLRRAREADLLRAASPLTELEDDESEELMRLKEILKQKEEEMHDLRLELADRNGEDPPDILMSPPNRNIVIRTQSGSHIDHLSKQPTPAPTEPDSNEYDDCDVFDGPEPVPAVRSSFAVSLVTPEATPARNQSQAQVNTVSSLEHALRLRATELQNLEHNLSEIKTQLAQNQISLSDKDTRISILQTNVNSYESQISEKDVGIASQSSRVSHLERAKVDLEMSIAEKVAQLERLVCERDNAIASLQSNHQLELSRLRQELSDSEQAIAARVAEIQTVKTQETSLESSIADLRHELDSQIASNVILAEERARLAAELSEQKALVGASDEAKQALLKKIAELDRCIREQGAVQLSLKEEIARAATDLAAESERLRGAETTNESLVARLVDATTNLTTAQNSLVEARASAEALKPQMAALDDALTQRISSQREVQEQLVKTQRELDTFRLKVNILETTVSNVRADLESKKLEICELETNLAVRVEENTALTSSLYEQQQKLTDVNGAKEGLQTRLDEVISQLQLARDAGGKLQQSRDMLLDQLAAADAAKTSLIAELATTSATVKETAVKLGEAEATEAKLRAEVAANDQEIRQLRGDVEDLALELGSTRKSRDEFQARLEGDVRRVTDALDAEKLRGQLLEAERTDAIMRVQEVEDELLELQVSKEADAATIEGLKDVFSQLKTAQMQSLAELDNKLGSAHSSPVPKRRASKVPARSA</sequence>
<reference evidence="4" key="1">
    <citation type="submission" date="2023-03" db="EMBL/GenBank/DDBJ databases">
        <title>Massive genome expansion in bonnet fungi (Mycena s.s.) driven by repeated elements and novel gene families across ecological guilds.</title>
        <authorList>
            <consortium name="Lawrence Berkeley National Laboratory"/>
            <person name="Harder C.B."/>
            <person name="Miyauchi S."/>
            <person name="Viragh M."/>
            <person name="Kuo A."/>
            <person name="Thoen E."/>
            <person name="Andreopoulos B."/>
            <person name="Lu D."/>
            <person name="Skrede I."/>
            <person name="Drula E."/>
            <person name="Henrissat B."/>
            <person name="Morin E."/>
            <person name="Kohler A."/>
            <person name="Barry K."/>
            <person name="LaButti K."/>
            <person name="Morin E."/>
            <person name="Salamov A."/>
            <person name="Lipzen A."/>
            <person name="Mereny Z."/>
            <person name="Hegedus B."/>
            <person name="Baldrian P."/>
            <person name="Stursova M."/>
            <person name="Weitz H."/>
            <person name="Taylor A."/>
            <person name="Grigoriev I.V."/>
            <person name="Nagy L.G."/>
            <person name="Martin F."/>
            <person name="Kauserud H."/>
        </authorList>
    </citation>
    <scope>NUCLEOTIDE SEQUENCE</scope>
    <source>
        <strain evidence="4">CBHHK188m</strain>
    </source>
</reference>